<dbReference type="RefSeq" id="WP_101358634.1">
    <property type="nucleotide sequence ID" value="NZ_NKXO01000019.1"/>
</dbReference>
<name>A0A2N3IG61_9BACT</name>
<accession>A0A2N3IG61</accession>
<dbReference type="InterPro" id="IPR025669">
    <property type="entry name" value="AAA_dom"/>
</dbReference>
<protein>
    <submittedName>
        <fullName evidence="2">ATPases involved in chromosome partitioning</fullName>
    </submittedName>
</protein>
<dbReference type="PIRSF" id="PIRSF009320">
    <property type="entry name" value="Nuc_binding_HP_1000"/>
    <property type="match status" value="1"/>
</dbReference>
<dbReference type="FunFam" id="3.40.50.300:FF:000285">
    <property type="entry name" value="Sporulation initiation inhibitor Soj"/>
    <property type="match status" value="1"/>
</dbReference>
<reference evidence="2 3" key="1">
    <citation type="submission" date="2017-06" db="EMBL/GenBank/DDBJ databases">
        <title>Raineya orbicola gen. nov., sp. nov. a slightly thermophilic bacterium of the phylum Bacteroidetes and the description of Raineyaceae fam. nov.</title>
        <authorList>
            <person name="Albuquerque L."/>
            <person name="Polonia A.R.M."/>
            <person name="Barroso C."/>
            <person name="Froufe H.J.C."/>
            <person name="Lage O."/>
            <person name="Lobo-Da-Cunha A."/>
            <person name="Egas C."/>
            <person name="Da Costa M.S."/>
        </authorList>
    </citation>
    <scope>NUCLEOTIDE SEQUENCE [LARGE SCALE GENOMIC DNA]</scope>
    <source>
        <strain evidence="2 3">SPSPC-11</strain>
    </source>
</reference>
<gene>
    <name evidence="2" type="ORF">Rain11_1367</name>
</gene>
<dbReference type="InterPro" id="IPR027417">
    <property type="entry name" value="P-loop_NTPase"/>
</dbReference>
<dbReference type="Pfam" id="PF13614">
    <property type="entry name" value="AAA_31"/>
    <property type="match status" value="1"/>
</dbReference>
<feature type="domain" description="AAA" evidence="1">
    <location>
        <begin position="5"/>
        <end position="176"/>
    </location>
</feature>
<dbReference type="EMBL" id="NKXO01000019">
    <property type="protein sequence ID" value="PKQ69322.1"/>
    <property type="molecule type" value="Genomic_DNA"/>
</dbReference>
<keyword evidence="3" id="KW-1185">Reference proteome</keyword>
<dbReference type="AlphaFoldDB" id="A0A2N3IG61"/>
<dbReference type="CDD" id="cd02042">
    <property type="entry name" value="ParAB_family"/>
    <property type="match status" value="1"/>
</dbReference>
<comment type="caution">
    <text evidence="2">The sequence shown here is derived from an EMBL/GenBank/DDBJ whole genome shotgun (WGS) entry which is preliminary data.</text>
</comment>
<evidence type="ECO:0000313" key="2">
    <source>
        <dbReference type="EMBL" id="PKQ69322.1"/>
    </source>
</evidence>
<dbReference type="OrthoDB" id="9815116at2"/>
<dbReference type="SUPFAM" id="SSF52540">
    <property type="entry name" value="P-loop containing nucleoside triphosphate hydrolases"/>
    <property type="match status" value="1"/>
</dbReference>
<proteinExistence type="predicted"/>
<evidence type="ECO:0000313" key="3">
    <source>
        <dbReference type="Proteomes" id="UP000233387"/>
    </source>
</evidence>
<dbReference type="Gene3D" id="3.40.50.300">
    <property type="entry name" value="P-loop containing nucleotide triphosphate hydrolases"/>
    <property type="match status" value="1"/>
</dbReference>
<dbReference type="InterPro" id="IPR050678">
    <property type="entry name" value="DNA_Partitioning_ATPase"/>
</dbReference>
<dbReference type="Proteomes" id="UP000233387">
    <property type="component" value="Unassembled WGS sequence"/>
</dbReference>
<sequence length="257" mass="28775">MPKPHVIAIVNQKGGTGKTTTTVNLGKAIAQMNKKVLLIDLDPQGSLSYYLGANSNVWSIADVILEDISFHNALIQREGLHIIPADVTLADLELSLVNYQGREHIVKRMIEQNAQDYDFVLLDCSPSLSILTVNALVAAHSVVIPLQMEVLSMHGLELMLETIEQVKKTVNPNLEIMGILVLMYNSRRRITQEVYNHIKKTYNFVPIFQTFIRMDVKLVEAPSFGKSVFEYAPQSNGAEDYLALAQEILEKVQQKAE</sequence>
<dbReference type="PANTHER" id="PTHR13696:SF99">
    <property type="entry name" value="COBYRINIC ACID AC-DIAMIDE SYNTHASE"/>
    <property type="match status" value="1"/>
</dbReference>
<evidence type="ECO:0000259" key="1">
    <source>
        <dbReference type="Pfam" id="PF13614"/>
    </source>
</evidence>
<dbReference type="PANTHER" id="PTHR13696">
    <property type="entry name" value="P-LOOP CONTAINING NUCLEOSIDE TRIPHOSPHATE HYDROLASE"/>
    <property type="match status" value="1"/>
</dbReference>
<organism evidence="2 3">
    <name type="scientific">Raineya orbicola</name>
    <dbReference type="NCBI Taxonomy" id="2016530"/>
    <lineage>
        <taxon>Bacteria</taxon>
        <taxon>Pseudomonadati</taxon>
        <taxon>Bacteroidota</taxon>
        <taxon>Cytophagia</taxon>
        <taxon>Cytophagales</taxon>
        <taxon>Raineyaceae</taxon>
        <taxon>Raineya</taxon>
    </lineage>
</organism>